<dbReference type="KEGG" id="sapp:SAC06_03210"/>
<proteinExistence type="predicted"/>
<sequence length="363" mass="40285">MSLLSSLTGARWFPQDWREANWSALDEVDLGSGQRILLAEPYPGGPRLQVPHNLAGEASADPQWWRAWLRAVGVPIELERVAPLGQEQSNTSVVLHLRDGQQWVAKLFRVVYPGPNPDVELPQALRAAGFEHTPAVRASLPWGESTLAVATDLVPNTGTAWEYFRAAAEADREVEAEAEQLGHRLGELHRALATLPVTGVAEVPAERVRQALAQAPLEPELAGALAGRIDELAAAVKQVQLTRVHGDLHLGQILRTPDGDWQVIDFEGEPLRPLTERNRPDLAGRDLAGMLRSFSYAGWDHPEWARRTKAAFRRGFTPAVDEALVRLLEVEKALYEVEYEAQFRPDWLQVPLASINDLMQHVN</sequence>
<dbReference type="Gene3D" id="3.90.1200.10">
    <property type="match status" value="1"/>
</dbReference>
<dbReference type="SUPFAM" id="SSF56112">
    <property type="entry name" value="Protein kinase-like (PK-like)"/>
    <property type="match status" value="1"/>
</dbReference>
<gene>
    <name evidence="1" type="ORF">SAC06_03210</name>
</gene>
<organism evidence="1">
    <name type="scientific">Scrofimicrobium appendicitidis</name>
    <dbReference type="NCBI Taxonomy" id="3079930"/>
    <lineage>
        <taxon>Bacteria</taxon>
        <taxon>Bacillati</taxon>
        <taxon>Actinomycetota</taxon>
        <taxon>Actinomycetes</taxon>
        <taxon>Actinomycetales</taxon>
        <taxon>Actinomycetaceae</taxon>
        <taxon>Scrofimicrobium</taxon>
    </lineage>
</organism>
<dbReference type="EMBL" id="CP138335">
    <property type="protein sequence ID" value="XBW08584.1"/>
    <property type="molecule type" value="Genomic_DNA"/>
</dbReference>
<evidence type="ECO:0000313" key="1">
    <source>
        <dbReference type="EMBL" id="XBW08584.1"/>
    </source>
</evidence>
<accession>A0AAU7V8J0</accession>
<dbReference type="InterPro" id="IPR011009">
    <property type="entry name" value="Kinase-like_dom_sf"/>
</dbReference>
<reference evidence="1" key="1">
    <citation type="submission" date="2023-11" db="EMBL/GenBank/DDBJ databases">
        <title>Scrofimicrobium hongkongense sp. nov., isolated from a patient with peritonitis.</title>
        <authorList>
            <person name="Lao H.Y."/>
            <person name="Wong A.Y.P."/>
            <person name="Ng T.L."/>
            <person name="Wong R.Y.L."/>
            <person name="Yau M.C.Y."/>
            <person name="Lam J.Y.W."/>
            <person name="Siu G.K.H."/>
        </authorList>
    </citation>
    <scope>NUCLEOTIDE SEQUENCE</scope>
    <source>
        <strain evidence="1">R131</strain>
    </source>
</reference>
<dbReference type="AlphaFoldDB" id="A0AAU7V8J0"/>
<name>A0AAU7V8J0_9ACTO</name>
<dbReference type="RefSeq" id="WP_350258784.1">
    <property type="nucleotide sequence ID" value="NZ_CP138335.1"/>
</dbReference>
<protein>
    <submittedName>
        <fullName evidence="1">Phosphotransferase</fullName>
    </submittedName>
</protein>